<sequence length="74" mass="8575">MSLIPSYRPFRVRMAERNLDRQDLEENTGLNRNTIGRLYNDKSVSIDTLAVVCHFLDCRIEDVVEFVEDSAGNR</sequence>
<dbReference type="RefSeq" id="WP_229724899.1">
    <property type="nucleotide sequence ID" value="NZ_BMGR01000001.1"/>
</dbReference>
<accession>A0A917CGR8</accession>
<dbReference type="SUPFAM" id="SSF47413">
    <property type="entry name" value="lambda repressor-like DNA-binding domains"/>
    <property type="match status" value="1"/>
</dbReference>
<protein>
    <submittedName>
        <fullName evidence="2">Transcriptional regulator</fullName>
    </submittedName>
</protein>
<dbReference type="Gene3D" id="1.10.260.40">
    <property type="entry name" value="lambda repressor-like DNA-binding domains"/>
    <property type="match status" value="1"/>
</dbReference>
<dbReference type="GO" id="GO:0003677">
    <property type="term" value="F:DNA binding"/>
    <property type="evidence" value="ECO:0007669"/>
    <property type="project" value="InterPro"/>
</dbReference>
<proteinExistence type="predicted"/>
<reference evidence="2" key="2">
    <citation type="submission" date="2020-09" db="EMBL/GenBank/DDBJ databases">
        <authorList>
            <person name="Sun Q."/>
            <person name="Zhou Y."/>
        </authorList>
    </citation>
    <scope>NUCLEOTIDE SEQUENCE</scope>
    <source>
        <strain evidence="2">CGMCC 1.12987</strain>
    </source>
</reference>
<keyword evidence="3" id="KW-1185">Reference proteome</keyword>
<dbReference type="InterPro" id="IPR010982">
    <property type="entry name" value="Lambda_DNA-bd_dom_sf"/>
</dbReference>
<evidence type="ECO:0000313" key="2">
    <source>
        <dbReference type="EMBL" id="GGF87997.1"/>
    </source>
</evidence>
<organism evidence="2 3">
    <name type="scientific">Paenibacillus abyssi</name>
    <dbReference type="NCBI Taxonomy" id="1340531"/>
    <lineage>
        <taxon>Bacteria</taxon>
        <taxon>Bacillati</taxon>
        <taxon>Bacillota</taxon>
        <taxon>Bacilli</taxon>
        <taxon>Bacillales</taxon>
        <taxon>Paenibacillaceae</taxon>
        <taxon>Paenibacillus</taxon>
    </lineage>
</organism>
<dbReference type="EMBL" id="BMGR01000001">
    <property type="protein sequence ID" value="GGF87997.1"/>
    <property type="molecule type" value="Genomic_DNA"/>
</dbReference>
<dbReference type="PROSITE" id="PS50943">
    <property type="entry name" value="HTH_CROC1"/>
    <property type="match status" value="1"/>
</dbReference>
<evidence type="ECO:0000313" key="3">
    <source>
        <dbReference type="Proteomes" id="UP000644756"/>
    </source>
</evidence>
<reference evidence="2" key="1">
    <citation type="journal article" date="2014" name="Int. J. Syst. Evol. Microbiol.">
        <title>Complete genome sequence of Corynebacterium casei LMG S-19264T (=DSM 44701T), isolated from a smear-ripened cheese.</title>
        <authorList>
            <consortium name="US DOE Joint Genome Institute (JGI-PGF)"/>
            <person name="Walter F."/>
            <person name="Albersmeier A."/>
            <person name="Kalinowski J."/>
            <person name="Ruckert C."/>
        </authorList>
    </citation>
    <scope>NUCLEOTIDE SEQUENCE</scope>
    <source>
        <strain evidence="2">CGMCC 1.12987</strain>
    </source>
</reference>
<dbReference type="AlphaFoldDB" id="A0A917CGR8"/>
<dbReference type="InterPro" id="IPR001387">
    <property type="entry name" value="Cro/C1-type_HTH"/>
</dbReference>
<feature type="domain" description="HTH cro/C1-type" evidence="1">
    <location>
        <begin position="10"/>
        <end position="63"/>
    </location>
</feature>
<dbReference type="Proteomes" id="UP000644756">
    <property type="component" value="Unassembled WGS sequence"/>
</dbReference>
<comment type="caution">
    <text evidence="2">The sequence shown here is derived from an EMBL/GenBank/DDBJ whole genome shotgun (WGS) entry which is preliminary data.</text>
</comment>
<name>A0A917CGR8_9BACL</name>
<dbReference type="Pfam" id="PF13443">
    <property type="entry name" value="HTH_26"/>
    <property type="match status" value="1"/>
</dbReference>
<evidence type="ECO:0000259" key="1">
    <source>
        <dbReference type="PROSITE" id="PS50943"/>
    </source>
</evidence>
<gene>
    <name evidence="2" type="ORF">GCM10010916_01650</name>
</gene>